<feature type="transmembrane region" description="Helical" evidence="6">
    <location>
        <begin position="269"/>
        <end position="291"/>
    </location>
</feature>
<evidence type="ECO:0000313" key="9">
    <source>
        <dbReference type="Proteomes" id="UP001589738"/>
    </source>
</evidence>
<evidence type="ECO:0000256" key="2">
    <source>
        <dbReference type="ARBA" id="ARBA00022448"/>
    </source>
</evidence>
<evidence type="ECO:0000256" key="1">
    <source>
        <dbReference type="ARBA" id="ARBA00004651"/>
    </source>
</evidence>
<feature type="transmembrane region" description="Helical" evidence="6">
    <location>
        <begin position="112"/>
        <end position="136"/>
    </location>
</feature>
<dbReference type="InterPro" id="IPR050327">
    <property type="entry name" value="Proton-linked_MCT"/>
</dbReference>
<feature type="domain" description="Major facilitator superfamily (MFS) profile" evidence="7">
    <location>
        <begin position="20"/>
        <end position="413"/>
    </location>
</feature>
<organism evidence="8 9">
    <name type="scientific">Robertmurraya beringensis</name>
    <dbReference type="NCBI Taxonomy" id="641660"/>
    <lineage>
        <taxon>Bacteria</taxon>
        <taxon>Bacillati</taxon>
        <taxon>Bacillota</taxon>
        <taxon>Bacilli</taxon>
        <taxon>Bacillales</taxon>
        <taxon>Bacillaceae</taxon>
        <taxon>Robertmurraya</taxon>
    </lineage>
</organism>
<feature type="transmembrane region" description="Helical" evidence="6">
    <location>
        <begin position="17"/>
        <end position="35"/>
    </location>
</feature>
<feature type="transmembrane region" description="Helical" evidence="6">
    <location>
        <begin position="300"/>
        <end position="318"/>
    </location>
</feature>
<dbReference type="SUPFAM" id="SSF103473">
    <property type="entry name" value="MFS general substrate transporter"/>
    <property type="match status" value="1"/>
</dbReference>
<sequence length="416" mass="46421">MEKTTVIYPKKQGKFNYGYIIVALSFLALFAAMGIRGSFGTYTTPWEQTFSVNRFMVSVVSFISLFIYGFSMMLAGRLVDRIGPRKVLSYSMVFLSICLLGSYYVTELWHMIILYGFIGSIGFGLASYITVSVAIVKWFKEKKGLMISIVVVGMAAGPMIYTPLNIVLIDKIGWKLLFVLYGGIYACVLLPLYLLFFKDQPNLEGKFLSKGTVDEKIDKSLKPAVFAIFRYPVTWMLILANFICGFTDIGLIHSHLVPFGESREYSRSFIANAMLLYGLFNILGTIAIGYVTDIFSNKRLLIILFGIRITALLVLIILNEPIWLLIFALLYGLTDISTITPFTMLCTNIFGVNNMGASVGVIGLFHQLGAAVGALIPGYLFSQSNSYLSTLWICTVILIVCSFLVLRVNDKKMITL</sequence>
<keyword evidence="5 6" id="KW-0472">Membrane</keyword>
<comment type="caution">
    <text evidence="8">The sequence shown here is derived from an EMBL/GenBank/DDBJ whole genome shotgun (WGS) entry which is preliminary data.</text>
</comment>
<feature type="transmembrane region" description="Helical" evidence="6">
    <location>
        <begin position="324"/>
        <end position="345"/>
    </location>
</feature>
<dbReference type="Pfam" id="PF07690">
    <property type="entry name" value="MFS_1"/>
    <property type="match status" value="1"/>
</dbReference>
<dbReference type="PANTHER" id="PTHR11360">
    <property type="entry name" value="MONOCARBOXYLATE TRANSPORTER"/>
    <property type="match status" value="1"/>
</dbReference>
<keyword evidence="3 6" id="KW-0812">Transmembrane</keyword>
<proteinExistence type="predicted"/>
<dbReference type="RefSeq" id="WP_160547799.1">
    <property type="nucleotide sequence ID" value="NZ_JBHLUU010000027.1"/>
</dbReference>
<feature type="transmembrane region" description="Helical" evidence="6">
    <location>
        <begin position="357"/>
        <end position="381"/>
    </location>
</feature>
<feature type="transmembrane region" description="Helical" evidence="6">
    <location>
        <begin position="387"/>
        <end position="406"/>
    </location>
</feature>
<evidence type="ECO:0000259" key="7">
    <source>
        <dbReference type="PROSITE" id="PS50850"/>
    </source>
</evidence>
<accession>A0ABV6KUB1</accession>
<feature type="transmembrane region" description="Helical" evidence="6">
    <location>
        <begin position="176"/>
        <end position="196"/>
    </location>
</feature>
<feature type="transmembrane region" description="Helical" evidence="6">
    <location>
        <begin position="228"/>
        <end position="249"/>
    </location>
</feature>
<dbReference type="PROSITE" id="PS50850">
    <property type="entry name" value="MFS"/>
    <property type="match status" value="1"/>
</dbReference>
<protein>
    <submittedName>
        <fullName evidence="8">MFS transporter</fullName>
    </submittedName>
</protein>
<keyword evidence="9" id="KW-1185">Reference proteome</keyword>
<dbReference type="InterPro" id="IPR011701">
    <property type="entry name" value="MFS"/>
</dbReference>
<gene>
    <name evidence="8" type="ORF">ACFFHF_09360</name>
</gene>
<dbReference type="EMBL" id="JBHLUU010000027">
    <property type="protein sequence ID" value="MFC0475456.1"/>
    <property type="molecule type" value="Genomic_DNA"/>
</dbReference>
<dbReference type="Proteomes" id="UP001589738">
    <property type="component" value="Unassembled WGS sequence"/>
</dbReference>
<dbReference type="CDD" id="cd17355">
    <property type="entry name" value="MFS_YcxA_like"/>
    <property type="match status" value="1"/>
</dbReference>
<keyword evidence="4 6" id="KW-1133">Transmembrane helix</keyword>
<dbReference type="Gene3D" id="1.20.1250.20">
    <property type="entry name" value="MFS general substrate transporter like domains"/>
    <property type="match status" value="2"/>
</dbReference>
<evidence type="ECO:0000256" key="6">
    <source>
        <dbReference type="SAM" id="Phobius"/>
    </source>
</evidence>
<dbReference type="InterPro" id="IPR036259">
    <property type="entry name" value="MFS_trans_sf"/>
</dbReference>
<evidence type="ECO:0000256" key="4">
    <source>
        <dbReference type="ARBA" id="ARBA00022989"/>
    </source>
</evidence>
<comment type="subcellular location">
    <subcellularLocation>
        <location evidence="1">Cell membrane</location>
        <topology evidence="1">Multi-pass membrane protein</topology>
    </subcellularLocation>
</comment>
<name>A0ABV6KUB1_9BACI</name>
<dbReference type="InterPro" id="IPR020846">
    <property type="entry name" value="MFS_dom"/>
</dbReference>
<evidence type="ECO:0000256" key="5">
    <source>
        <dbReference type="ARBA" id="ARBA00023136"/>
    </source>
</evidence>
<evidence type="ECO:0000313" key="8">
    <source>
        <dbReference type="EMBL" id="MFC0475456.1"/>
    </source>
</evidence>
<feature type="transmembrane region" description="Helical" evidence="6">
    <location>
        <begin position="145"/>
        <end position="164"/>
    </location>
</feature>
<feature type="transmembrane region" description="Helical" evidence="6">
    <location>
        <begin position="55"/>
        <end position="75"/>
    </location>
</feature>
<keyword evidence="2" id="KW-0813">Transport</keyword>
<dbReference type="PANTHER" id="PTHR11360:SF284">
    <property type="entry name" value="EG:103B4.3 PROTEIN-RELATED"/>
    <property type="match status" value="1"/>
</dbReference>
<evidence type="ECO:0000256" key="3">
    <source>
        <dbReference type="ARBA" id="ARBA00022692"/>
    </source>
</evidence>
<feature type="transmembrane region" description="Helical" evidence="6">
    <location>
        <begin position="87"/>
        <end position="106"/>
    </location>
</feature>
<reference evidence="8 9" key="1">
    <citation type="submission" date="2024-09" db="EMBL/GenBank/DDBJ databases">
        <authorList>
            <person name="Sun Q."/>
            <person name="Mori K."/>
        </authorList>
    </citation>
    <scope>NUCLEOTIDE SEQUENCE [LARGE SCALE GENOMIC DNA]</scope>
    <source>
        <strain evidence="8 9">CGMCC 1.9126</strain>
    </source>
</reference>